<keyword evidence="2" id="KW-1185">Reference proteome</keyword>
<sequence>MVDGKPRTGEEKTRENLSWAPILINSALFLLHLLSLIINNNPQATTSPSQFALLPTTEPTTDNMTLGAAPPLAGNAGIAGALKACLDILSDVSCLKALESDWPLLQAKLDIERTLLLQWVELVKLFEEDYAHCLDELDTHHQIFELLHNTQTMLMDKELLKSRFNIMTYEQEDSLPDATYLNSYFILSKSRLEKFNSDFTRRKLRVLQIPSNVPSTTRLLRVVSDPVGFEKFLEHVRQLVNGLNKLGYRDDFLECTAEMAKKDVRNCKTMDDLRMVRDASKEIRITIAREAEELIVFMARKRVLNNLWFDGMDERRMKLNDPHPGTFRWAHAPQQPDVGWDSLADWLESGSDIYWVCGKAGAGKSTFLKHVLNHPETRRRLDAWGGEETVSLGSFFFWKMGKVLQRCRDGMARAILYHILDEIPSAIPVLVPTLWHFAYEGSLFESHEMLPLPSVADVRIAFEKMAEEGVLDRRFCFFVDALDEYAGDAARAVDFVQKLSKSPKIKLVVSSRPEPVFVERFADAPKLHLDQLTDGDVLQYVQDKTDSHRYMRTLRDVDETMALILVERLAERALGIFLWTVLATKVFLQGFDEFEHFYELEHRIEDIPEDLEDLYAHMLNQVDLRYREQVAKILRICYRSKQSRSAEGEHGRVWTVGLAAADENGLDFENFELHSERTLQSRHRQCLALEHRLASRCGGLLEVVRGEGDDLTKCFCGTPESHPHHDILIDSSIEFVHRTVFEWFGGLDSWTLASLEVQDHNFNADAALASMSWQQCRIAQELGATFGRADTDMSNCLLYVGRTDMFSPKFTNTMLMRIHDLVAETRRKRGQNWRFSFCCNADGEATERLETLYFAVGMGMVNFVKYYLEQYPDGETLAELEVKHSMRWWKVASDRNLIAHFLEPYYETIQQLPPQGPMLLYLATSGCDVPSDELEYYVRSKSPGGLAAMKLAQQIF</sequence>
<comment type="caution">
    <text evidence="1">The sequence shown here is derived from an EMBL/GenBank/DDBJ whole genome shotgun (WGS) entry which is preliminary data.</text>
</comment>
<protein>
    <submittedName>
        <fullName evidence="1">HeLo domain-containing protein</fullName>
    </submittedName>
</protein>
<accession>A0ACC0R6Q7</accession>
<proteinExistence type="predicted"/>
<evidence type="ECO:0000313" key="2">
    <source>
        <dbReference type="Proteomes" id="UP001065298"/>
    </source>
</evidence>
<organism evidence="1 2">
    <name type="scientific">Fusarium keratoplasticum</name>
    <dbReference type="NCBI Taxonomy" id="1328300"/>
    <lineage>
        <taxon>Eukaryota</taxon>
        <taxon>Fungi</taxon>
        <taxon>Dikarya</taxon>
        <taxon>Ascomycota</taxon>
        <taxon>Pezizomycotina</taxon>
        <taxon>Sordariomycetes</taxon>
        <taxon>Hypocreomycetidae</taxon>
        <taxon>Hypocreales</taxon>
        <taxon>Nectriaceae</taxon>
        <taxon>Fusarium</taxon>
        <taxon>Fusarium solani species complex</taxon>
    </lineage>
</organism>
<dbReference type="EMBL" id="CM046505">
    <property type="protein sequence ID" value="KAI8675412.1"/>
    <property type="molecule type" value="Genomic_DNA"/>
</dbReference>
<dbReference type="Proteomes" id="UP001065298">
    <property type="component" value="Chromosome 3"/>
</dbReference>
<gene>
    <name evidence="1" type="ORF">NCS57_00442300</name>
</gene>
<reference evidence="1" key="1">
    <citation type="submission" date="2022-06" db="EMBL/GenBank/DDBJ databases">
        <title>Fusarium solani species complex genomes reveal bases of compartmentalisation and animal pathogenesis.</title>
        <authorList>
            <person name="Tsai I.J."/>
        </authorList>
    </citation>
    <scope>NUCLEOTIDE SEQUENCE</scope>
    <source>
        <strain evidence="1">Fu6.1</strain>
    </source>
</reference>
<evidence type="ECO:0000313" key="1">
    <source>
        <dbReference type="EMBL" id="KAI8675412.1"/>
    </source>
</evidence>
<name>A0ACC0R6Q7_9HYPO</name>